<dbReference type="SUPFAM" id="SSF57492">
    <property type="entry name" value="Trefoil"/>
    <property type="match status" value="1"/>
</dbReference>
<keyword evidence="2" id="KW-1003">Cell membrane</keyword>
<dbReference type="InterPro" id="IPR042235">
    <property type="entry name" value="ZP-C_dom"/>
</dbReference>
<evidence type="ECO:0000313" key="18">
    <source>
        <dbReference type="Proteomes" id="UP000261540"/>
    </source>
</evidence>
<evidence type="ECO:0000256" key="10">
    <source>
        <dbReference type="ARBA" id="ARBA00023180"/>
    </source>
</evidence>
<keyword evidence="4" id="KW-0272">Extracellular matrix</keyword>
<feature type="domain" description="ZP" evidence="15">
    <location>
        <begin position="776"/>
        <end position="1041"/>
    </location>
</feature>
<evidence type="ECO:0000256" key="6">
    <source>
        <dbReference type="ARBA" id="ARBA00022692"/>
    </source>
</evidence>
<feature type="domain" description="P-type" evidence="16">
    <location>
        <begin position="734"/>
        <end position="774"/>
    </location>
</feature>
<dbReference type="InterPro" id="IPR055355">
    <property type="entry name" value="ZP-C"/>
</dbReference>
<dbReference type="GO" id="GO:0007339">
    <property type="term" value="P:binding of sperm to zona pellucida"/>
    <property type="evidence" value="ECO:0007669"/>
    <property type="project" value="TreeGrafter"/>
</dbReference>
<dbReference type="Pfam" id="PF00100">
    <property type="entry name" value="Zona_pellucida"/>
    <property type="match status" value="1"/>
</dbReference>
<feature type="disulfide bond" evidence="13">
    <location>
        <begin position="736"/>
        <end position="762"/>
    </location>
</feature>
<accession>A0A3B3QH87</accession>
<keyword evidence="6" id="KW-0812">Transmembrane</keyword>
<feature type="disulfide bond" evidence="13">
    <location>
        <begin position="746"/>
        <end position="761"/>
    </location>
</feature>
<reference evidence="17" key="1">
    <citation type="submission" date="2025-08" db="UniProtKB">
        <authorList>
            <consortium name="Ensembl"/>
        </authorList>
    </citation>
    <scope>IDENTIFICATION</scope>
</reference>
<dbReference type="Proteomes" id="UP000261540">
    <property type="component" value="Unplaced"/>
</dbReference>
<dbReference type="Pfam" id="PF23344">
    <property type="entry name" value="ZP-N"/>
    <property type="match status" value="1"/>
</dbReference>
<dbReference type="KEGG" id="pki:111841745"/>
<proteinExistence type="predicted"/>
<comment type="caution">
    <text evidence="13">Lacks conserved residue(s) required for the propagation of feature annotation.</text>
</comment>
<keyword evidence="5" id="KW-0165">Cleavage on pair of basic residues</keyword>
<dbReference type="AlphaFoldDB" id="A0A3B3QH87"/>
<evidence type="ECO:0000256" key="8">
    <source>
        <dbReference type="ARBA" id="ARBA00023136"/>
    </source>
</evidence>
<dbReference type="PANTHER" id="PTHR23343:SF117">
    <property type="entry name" value="ZONA PELLUCIDA SPERM-BINDING PROTEIN 4-LIKE ISOFORM X1"/>
    <property type="match status" value="1"/>
</dbReference>
<dbReference type="InterPro" id="IPR001507">
    <property type="entry name" value="ZP_dom"/>
</dbReference>
<evidence type="ECO:0000256" key="11">
    <source>
        <dbReference type="ARBA" id="ARBA00023279"/>
    </source>
</evidence>
<dbReference type="InterPro" id="IPR000519">
    <property type="entry name" value="P_trefoil_dom"/>
</dbReference>
<dbReference type="GO" id="GO:0035804">
    <property type="term" value="F:structural constituent of egg coat"/>
    <property type="evidence" value="ECO:0007669"/>
    <property type="project" value="TreeGrafter"/>
</dbReference>
<evidence type="ECO:0000259" key="15">
    <source>
        <dbReference type="PROSITE" id="PS51034"/>
    </source>
</evidence>
<dbReference type="SMART" id="SM00241">
    <property type="entry name" value="ZP"/>
    <property type="match status" value="1"/>
</dbReference>
<evidence type="ECO:0000313" key="17">
    <source>
        <dbReference type="Ensembl" id="ENSPKIP00000005488.1"/>
    </source>
</evidence>
<keyword evidence="3" id="KW-0964">Secreted</keyword>
<evidence type="ECO:0000256" key="12">
    <source>
        <dbReference type="ARBA" id="ARBA00024183"/>
    </source>
</evidence>
<dbReference type="Gene3D" id="2.60.40.3210">
    <property type="entry name" value="Zona pellucida, ZP-N domain"/>
    <property type="match status" value="1"/>
</dbReference>
<feature type="region of interest" description="Disordered" evidence="14">
    <location>
        <begin position="100"/>
        <end position="124"/>
    </location>
</feature>
<keyword evidence="10" id="KW-0325">Glycoprotein</keyword>
<dbReference type="GO" id="GO:0035805">
    <property type="term" value="C:egg coat"/>
    <property type="evidence" value="ECO:0007669"/>
    <property type="project" value="UniProtKB-SubCell"/>
</dbReference>
<evidence type="ECO:0000256" key="9">
    <source>
        <dbReference type="ARBA" id="ARBA00023157"/>
    </source>
</evidence>
<dbReference type="GO" id="GO:0032190">
    <property type="term" value="F:acrosin binding"/>
    <property type="evidence" value="ECO:0007669"/>
    <property type="project" value="TreeGrafter"/>
</dbReference>
<dbReference type="CDD" id="cd00111">
    <property type="entry name" value="Trefoil"/>
    <property type="match status" value="1"/>
</dbReference>
<dbReference type="InterPro" id="IPR055356">
    <property type="entry name" value="ZP-N"/>
</dbReference>
<evidence type="ECO:0000256" key="5">
    <source>
        <dbReference type="ARBA" id="ARBA00022685"/>
    </source>
</evidence>
<evidence type="ECO:0000256" key="7">
    <source>
        <dbReference type="ARBA" id="ARBA00022989"/>
    </source>
</evidence>
<dbReference type="PANTHER" id="PTHR23343">
    <property type="entry name" value="ZONA PELLUCIDA SPERM-BINDING PROTEIN"/>
    <property type="match status" value="1"/>
</dbReference>
<dbReference type="InterPro" id="IPR051148">
    <property type="entry name" value="Zona_Pellucida_Domain_gp"/>
</dbReference>
<name>A0A3B3QH87_9TELE</name>
<evidence type="ECO:0000256" key="1">
    <source>
        <dbReference type="ARBA" id="ARBA00004251"/>
    </source>
</evidence>
<evidence type="ECO:0000256" key="3">
    <source>
        <dbReference type="ARBA" id="ARBA00022525"/>
    </source>
</evidence>
<reference evidence="17" key="2">
    <citation type="submission" date="2025-09" db="UniProtKB">
        <authorList>
            <consortium name="Ensembl"/>
        </authorList>
    </citation>
    <scope>IDENTIFICATION</scope>
</reference>
<protein>
    <submittedName>
        <fullName evidence="17">Uncharacterized LOC111841745</fullName>
    </submittedName>
</protein>
<keyword evidence="7" id="KW-1133">Transmembrane helix</keyword>
<keyword evidence="9 13" id="KW-1015">Disulfide bond</keyword>
<dbReference type="GeneTree" id="ENSGT00940000163253"/>
<dbReference type="SMART" id="SM00018">
    <property type="entry name" value="PD"/>
    <property type="match status" value="1"/>
</dbReference>
<keyword evidence="8" id="KW-0472">Membrane</keyword>
<evidence type="ECO:0000256" key="2">
    <source>
        <dbReference type="ARBA" id="ARBA00022475"/>
    </source>
</evidence>
<dbReference type="GO" id="GO:0005886">
    <property type="term" value="C:plasma membrane"/>
    <property type="evidence" value="ECO:0007669"/>
    <property type="project" value="UniProtKB-SubCell"/>
</dbReference>
<dbReference type="GO" id="GO:0060468">
    <property type="term" value="P:prevention of polyspermy"/>
    <property type="evidence" value="ECO:0007669"/>
    <property type="project" value="TreeGrafter"/>
</dbReference>
<dbReference type="Ensembl" id="ENSPKIT00000029494.1">
    <property type="protein sequence ID" value="ENSPKIP00000005488.1"/>
    <property type="gene ID" value="ENSPKIG00000022130.1"/>
</dbReference>
<evidence type="ECO:0000256" key="4">
    <source>
        <dbReference type="ARBA" id="ARBA00022530"/>
    </source>
</evidence>
<evidence type="ECO:0000256" key="14">
    <source>
        <dbReference type="SAM" id="MobiDB-lite"/>
    </source>
</evidence>
<dbReference type="PROSITE" id="PS51448">
    <property type="entry name" value="P_TREFOIL_2"/>
    <property type="match status" value="1"/>
</dbReference>
<evidence type="ECO:0000256" key="13">
    <source>
        <dbReference type="PROSITE-ProRule" id="PRU00779"/>
    </source>
</evidence>
<keyword evidence="18" id="KW-1185">Reference proteome</keyword>
<keyword evidence="11" id="KW-0278">Fertilization</keyword>
<organism evidence="17 18">
    <name type="scientific">Paramormyrops kingsleyae</name>
    <dbReference type="NCBI Taxonomy" id="1676925"/>
    <lineage>
        <taxon>Eukaryota</taxon>
        <taxon>Metazoa</taxon>
        <taxon>Chordata</taxon>
        <taxon>Craniata</taxon>
        <taxon>Vertebrata</taxon>
        <taxon>Euteleostomi</taxon>
        <taxon>Actinopterygii</taxon>
        <taxon>Neopterygii</taxon>
        <taxon>Teleostei</taxon>
        <taxon>Osteoglossocephala</taxon>
        <taxon>Osteoglossomorpha</taxon>
        <taxon>Osteoglossiformes</taxon>
        <taxon>Mormyridae</taxon>
        <taxon>Paramormyrops</taxon>
    </lineage>
</organism>
<dbReference type="Gene3D" id="4.10.110.10">
    <property type="entry name" value="Spasmolytic Protein, domain 1"/>
    <property type="match status" value="1"/>
</dbReference>
<comment type="subcellular location">
    <subcellularLocation>
        <location evidence="1">Cell membrane</location>
        <topology evidence="1">Single-pass type I membrane protein</topology>
    </subcellularLocation>
    <subcellularLocation>
        <location evidence="12">Zona pellucida</location>
    </subcellularLocation>
</comment>
<dbReference type="OrthoDB" id="9907024at2759"/>
<dbReference type="STRING" id="1676925.ENSPKIP00000005488"/>
<evidence type="ECO:0000259" key="16">
    <source>
        <dbReference type="PROSITE" id="PS51448"/>
    </source>
</evidence>
<dbReference type="Pfam" id="PF00088">
    <property type="entry name" value="Trefoil"/>
    <property type="match status" value="1"/>
</dbReference>
<dbReference type="PROSITE" id="PS51034">
    <property type="entry name" value="ZP_2"/>
    <property type="match status" value="1"/>
</dbReference>
<sequence length="1071" mass="117689">MSWEDKQIVVSTCALIVILCIVNTCRGSNASLATPSAFALRRLYRVSTSIKHNLGGGNTVTDATFGKLVFSRDFKSMHGGRRNGVSLKWIHKEYEHQETSQASTFVNRPGPRNRRQVTGKVFGPYPGSGDTAPGKWSAMRPVVQCKINLMMLTAPGQAYKHLLIDRGNTPPLPFSHLPSSCGYSVKVTWRDVILITPYDGCYIIHQNGTYVLPLLWWGAPVKMVCPDVVPPPHVHLSVRCWLFGMSLHIKAQKHEINNLRIKLKGGWVPSVSVKCAFRADGQSGEVVLYLPYAICDIPLQDGSHTLSVFSEGEHTYSCASLPLPQTFQPPPTAPPVRDPPFYPMIPGPFPPVKPLVQPAAPPPLDIPTMVMSRYNYYPIIPFLSSGSIPGPPLPSIGYPPYNRMVPLFLPYPLPPNPTPGSLTYTTSSYKTPVSTTFMPPIWAPTDPVRPVVSTPERPIWQKLPVPYPVEWPPSAWTTPPPSVTTWVPESPASPPPGPLPVSVGVPTIPPQFQPALMCNTNSMTISLPSARPGSVRVLGRENVWMPLKNAPANCFYKIQATGTRGLRISSPLPACHTRNQSSTSSVVIKFWDALLRRRRILEMRCPLPTSLPTLFPSPPPPPVLQTSFSPAPLLKPQVLCSAKDMHVELPPGPLRAVGLKDGEGAVIRLKDAPKHCGYAINRGKNGVISLMLPFSSCHMSMQGDKYRVDVTYRTANGEEETTLSCPVRLPFTKQECDLSIDKRIPCGSESPPPEECHSRGCCYSSDSGACFYPMDECTVDRHFVFSVPASLTEPPLSPASLFVAGNSSCTPQTVTPNFALFRVPLDGCGAHRYEIGQTVVYMLEIVNTIRSIALSYGAITRDAPLRLLVECRFLPGSQVTVGYLVKTPSLGPSIQAQGLFGVQLRIATDQDYTSYYPQYHRPLHLLLGKVLYLEVRLLNAPDPDVLLLVHYCLAYPRSAQSAWVLIYNGCPNRLDSSPPQLPPPSTLPKHTRRFTITTFQFLSPDSNFILDEEIYFMCSTEVCSPSEGPCVEGCFGGENNSAQRSSFSRSLKTISHQDVTGLALTTKNKTL</sequence>
<dbReference type="InterPro" id="IPR044913">
    <property type="entry name" value="P_trefoil_dom_sf"/>
</dbReference>
<dbReference type="Gene3D" id="2.60.40.4100">
    <property type="entry name" value="Zona pellucida, ZP-C domain"/>
    <property type="match status" value="1"/>
</dbReference>